<dbReference type="InterPro" id="IPR022412">
    <property type="entry name" value="Quinolinate_PRibosylTrfase_N"/>
</dbReference>
<proteinExistence type="predicted"/>
<reference evidence="3 4" key="1">
    <citation type="journal article" date="2016" name="Int. J. Syst. Evol. Microbiol.">
        <title>Desulfotomaculum ferrireducens sp. nov., a moderately thermophilic sulfate-reducing and dissimilatory Fe(III)-reducing bacterium isolated from compost.</title>
        <authorList>
            <person name="Yang G."/>
            <person name="Guo J."/>
            <person name="Zhuang L."/>
            <person name="Yuan Y."/>
            <person name="Zhou S."/>
        </authorList>
    </citation>
    <scope>NUCLEOTIDE SEQUENCE [LARGE SCALE GENOMIC DNA]</scope>
    <source>
        <strain evidence="3 4">GSS09</strain>
    </source>
</reference>
<dbReference type="Proteomes" id="UP000189464">
    <property type="component" value="Chromosome"/>
</dbReference>
<dbReference type="RefSeq" id="WP_077714178.1">
    <property type="nucleotide sequence ID" value="NZ_CP019698.1"/>
</dbReference>
<protein>
    <submittedName>
        <fullName evidence="3">Nicotinate phosphoribosyltransferase</fullName>
    </submittedName>
</protein>
<dbReference type="InterPro" id="IPR037128">
    <property type="entry name" value="Quinolinate_PRibosylTase_N_sf"/>
</dbReference>
<dbReference type="PANTHER" id="PTHR43202">
    <property type="entry name" value="NICOTINATE-NUCLEOTIDE PYROPHOSPHORYLASE"/>
    <property type="match status" value="1"/>
</dbReference>
<evidence type="ECO:0000256" key="1">
    <source>
        <dbReference type="ARBA" id="ARBA00047445"/>
    </source>
</evidence>
<evidence type="ECO:0000313" key="3">
    <source>
        <dbReference type="EMBL" id="AQS59101.1"/>
    </source>
</evidence>
<sequence length="437" mass="49259">MSIFNGKRLDKKLFAIDTDRLRQGWYTDSYFINIETILHTLAREGYRYKGVNTGDLEVEMQIFTRRRPFSLVAGVDEALALLEEGTGYYNQDGKFVNTYDQLEVEAVQDGTFTYYNGNPLEVQPVLKIRGRYRDFAKLETPILGALSEATRIATNVYNVLEASRGKDVLFFPARFTHYKLQALHGYAYSLAVQAYNHKFKKTSAPFISTDDQGDWWGGKGGGTIAHASIACFLGDTAETMLQFSRIMPVNIPRIALVDFHNDCVGDTLKVMERMFAKYWELYSAGKLEEAKGYKLFAVRADTSGNMRDASVEPLGDESLDLGVNPRLVWNLRKAIDGAYLNWQLPTEALEVAKEWCQAVKIVVTGGFDAEKIKKFEKLQVPVDIYGVGSSLLENCSAHGKSSDYTADIVRVKIGQEWQPMAKVGRQACHNPNLERIR</sequence>
<dbReference type="SUPFAM" id="SSF54675">
    <property type="entry name" value="Nicotinate/Quinolinate PRTase N-terminal domain-like"/>
    <property type="match status" value="1"/>
</dbReference>
<dbReference type="GO" id="GO:0004514">
    <property type="term" value="F:nicotinate-nucleotide diphosphorylase (carboxylating) activity"/>
    <property type="evidence" value="ECO:0007669"/>
    <property type="project" value="UniProtKB-EC"/>
</dbReference>
<dbReference type="InterPro" id="IPR053190">
    <property type="entry name" value="NAPRTase-like"/>
</dbReference>
<keyword evidence="4" id="KW-1185">Reference proteome</keyword>
<dbReference type="EMBL" id="CP019698">
    <property type="protein sequence ID" value="AQS59101.1"/>
    <property type="molecule type" value="Genomic_DNA"/>
</dbReference>
<dbReference type="InterPro" id="IPR013785">
    <property type="entry name" value="Aldolase_TIM"/>
</dbReference>
<dbReference type="AlphaFoldDB" id="A0A1S6IWD9"/>
<dbReference type="SUPFAM" id="SSF51690">
    <property type="entry name" value="Nicotinate/Quinolinate PRTase C-terminal domain-like"/>
    <property type="match status" value="1"/>
</dbReference>
<dbReference type="OrthoDB" id="9770610at2"/>
<dbReference type="Gene3D" id="3.90.1170.20">
    <property type="entry name" value="Quinolinate phosphoribosyl transferase, N-terminal domain"/>
    <property type="match status" value="1"/>
</dbReference>
<dbReference type="KEGG" id="dfg:B0537_08405"/>
<feature type="domain" description="Quinolinate phosphoribosyl transferase N-terminal" evidence="2">
    <location>
        <begin position="52"/>
        <end position="149"/>
    </location>
</feature>
<keyword evidence="3" id="KW-0808">Transferase</keyword>
<evidence type="ECO:0000259" key="2">
    <source>
        <dbReference type="Pfam" id="PF02749"/>
    </source>
</evidence>
<evidence type="ECO:0000313" key="4">
    <source>
        <dbReference type="Proteomes" id="UP000189464"/>
    </source>
</evidence>
<comment type="catalytic activity">
    <reaction evidence="1">
        <text>nicotinate beta-D-ribonucleotide + CO2 + diphosphate = quinolinate + 5-phospho-alpha-D-ribose 1-diphosphate + 2 H(+)</text>
        <dbReference type="Rhea" id="RHEA:12733"/>
        <dbReference type="ChEBI" id="CHEBI:15378"/>
        <dbReference type="ChEBI" id="CHEBI:16526"/>
        <dbReference type="ChEBI" id="CHEBI:29959"/>
        <dbReference type="ChEBI" id="CHEBI:33019"/>
        <dbReference type="ChEBI" id="CHEBI:57502"/>
        <dbReference type="ChEBI" id="CHEBI:58017"/>
        <dbReference type="EC" id="2.4.2.19"/>
    </reaction>
</comment>
<name>A0A1S6IWD9_9FIRM</name>
<organism evidence="3 4">
    <name type="scientific">Desulforamulus ferrireducens</name>
    <dbReference type="NCBI Taxonomy" id="1833852"/>
    <lineage>
        <taxon>Bacteria</taxon>
        <taxon>Bacillati</taxon>
        <taxon>Bacillota</taxon>
        <taxon>Clostridia</taxon>
        <taxon>Eubacteriales</taxon>
        <taxon>Peptococcaceae</taxon>
        <taxon>Desulforamulus</taxon>
    </lineage>
</organism>
<dbReference type="PANTHER" id="PTHR43202:SF1">
    <property type="entry name" value="NICOTINATE PHOSPHORIBOSYLTRANSFERASE"/>
    <property type="match status" value="1"/>
</dbReference>
<dbReference type="GO" id="GO:0009435">
    <property type="term" value="P:NAD+ biosynthetic process"/>
    <property type="evidence" value="ECO:0007669"/>
    <property type="project" value="InterPro"/>
</dbReference>
<dbReference type="InterPro" id="IPR036068">
    <property type="entry name" value="Nicotinate_pribotase-like_C"/>
</dbReference>
<dbReference type="Pfam" id="PF02749">
    <property type="entry name" value="QRPTase_N"/>
    <property type="match status" value="1"/>
</dbReference>
<accession>A0A1S6IWD9</accession>
<gene>
    <name evidence="3" type="ORF">B0537_08405</name>
</gene>
<keyword evidence="3" id="KW-0328">Glycosyltransferase</keyword>
<dbReference type="STRING" id="1833852.B0537_08405"/>
<dbReference type="Gene3D" id="3.20.20.70">
    <property type="entry name" value="Aldolase class I"/>
    <property type="match status" value="1"/>
</dbReference>